<dbReference type="InterPro" id="IPR020472">
    <property type="entry name" value="WD40_PAC1"/>
</dbReference>
<evidence type="ECO:0000256" key="3">
    <source>
        <dbReference type="ARBA" id="ARBA00038229"/>
    </source>
</evidence>
<dbReference type="GO" id="GO:0030490">
    <property type="term" value="P:maturation of SSU-rRNA"/>
    <property type="evidence" value="ECO:0007669"/>
    <property type="project" value="TreeGrafter"/>
</dbReference>
<dbReference type="FunFam" id="2.130.10.10:FF:001884">
    <property type="entry name" value="WD domain-containing protein"/>
    <property type="match status" value="1"/>
</dbReference>
<feature type="repeat" description="WD" evidence="4">
    <location>
        <begin position="191"/>
        <end position="214"/>
    </location>
</feature>
<feature type="repeat" description="WD" evidence="4">
    <location>
        <begin position="696"/>
        <end position="728"/>
    </location>
</feature>
<evidence type="ECO:0000313" key="7">
    <source>
        <dbReference type="EMBL" id="ESZ95436.1"/>
    </source>
</evidence>
<dbReference type="PROSITE" id="PS50082">
    <property type="entry name" value="WD_REPEATS_2"/>
    <property type="match status" value="7"/>
</dbReference>
<dbReference type="STRING" id="1432307.W9CHV2"/>
<dbReference type="FunFam" id="2.130.10.10:FF:001553">
    <property type="entry name" value="WD40 repeat-like protein"/>
    <property type="match status" value="1"/>
</dbReference>
<dbReference type="Pfam" id="PF04003">
    <property type="entry name" value="Utp12"/>
    <property type="match status" value="1"/>
</dbReference>
<dbReference type="FunFam" id="2.130.10.10:FF:001226">
    <property type="entry name" value="WD repeat-containing protein-like protein"/>
    <property type="match status" value="1"/>
</dbReference>
<evidence type="ECO:0000256" key="1">
    <source>
        <dbReference type="ARBA" id="ARBA00022574"/>
    </source>
</evidence>
<feature type="repeat" description="WD" evidence="4">
    <location>
        <begin position="607"/>
        <end position="648"/>
    </location>
</feature>
<dbReference type="InterPro" id="IPR019775">
    <property type="entry name" value="WD40_repeat_CS"/>
</dbReference>
<keyword evidence="8" id="KW-1185">Reference proteome</keyword>
<dbReference type="GO" id="GO:0034388">
    <property type="term" value="C:Pwp2p-containing subcomplex of 90S preribosome"/>
    <property type="evidence" value="ECO:0007669"/>
    <property type="project" value="TreeGrafter"/>
</dbReference>
<comment type="caution">
    <text evidence="7">The sequence shown here is derived from an EMBL/GenBank/DDBJ whole genome shotgun (WGS) entry which is preliminary data.</text>
</comment>
<accession>W9CHV2</accession>
<sequence length="1049" mass="117198">MVKSYLKYEHSKSFGLVNSSTSNVVWSTDGAGVSSRNTGSGRAIVAANEEVLCWEIKTGELLSRWRDNDCKSQVSAIAQSKTDIDIFAVGYEDGSIRLWDSKIATIIVSFNGHKSAITTLAFDRSGVRLASGSRDTDVIVWDLVAEVGLFKLRGHKDQITGLQFIHPEIPRESSEDEEVVDVEDGGSFEGFLLTTGKDALIKLWDMTSQHCIETHVAQTNGECWALGTSPDGSGCITAGNDGEMKVWSIDTAGLYKLSKQVNGAVEARYLQGRGILHRQGKDRALEISFHPRLDYFSVHGSEKSVEIWRIRSEEEVKKSLARKRRRRREKLAATEKSAMEGDEADEKAEDISTADITDFFVPYVIVRTGGKVRSADWVRIKGTKSIQLLIATTNNQLEVYTVVTKEKSKKSKSEEMPDYSRTLSVEMPGHRADIRALALSSDDRMLASASNGGLKVWNVRTRTCIRSFECGYALCCAFLPGDKIVVVGTKSGELELFDVASAAMLETIKAHDSAIWSLHVHPDGRSVVSGSADKSAKFWNFEVFQEEIPGTKRTTPKLRLVHTRTLKVSDDILSLRFSPDARLLAVALLDNTVKVFFVDSLKLFLNLYGHKLPVLSMDISFDSKLIVTCSADKNIRLWGLDFGDCHKAFFGHQDSILQVAFIPHSQDGNGHHFFSTSKDKMIKYWDGDKFEQIQRLDGHHGEIWALAVSRTGDFFVSASHDKSIRVWEQTDEQIFLEEEKEKELEELYESTLTTSLNPDKNEEEDDNEVGAAGKQTVETLMAGEKIVEALEIGIADLELVAEYEIAKASNPNTAPPARNLLFMALGNISAERHVLNTLQKIKAAALHDALLVLPFSTLPMLFTFLNIFATKEMNIPLTCRILFFMLKTHHKQTVASKTMRIMLDGIRENLRKSLKRQKNEMGFNLAALKIVGERVKDMGTKDYVDEETWEEDDGSSKKRGFVQVSSMPMIRLMLWTFLLHSSEHIPPRPMKIGGDRDQQSTNLRLAMNTVQGISIMDPELVSVEQGAKERCPVPPLRLVPLLHLLCLVP</sequence>
<dbReference type="PROSITE" id="PS50294">
    <property type="entry name" value="WD_REPEATS_REGION"/>
    <property type="match status" value="4"/>
</dbReference>
<feature type="repeat" description="WD" evidence="4">
    <location>
        <begin position="508"/>
        <end position="542"/>
    </location>
</feature>
<dbReference type="InterPro" id="IPR015943">
    <property type="entry name" value="WD40/YVTN_repeat-like_dom_sf"/>
</dbReference>
<dbReference type="PANTHER" id="PTHR19853">
    <property type="entry name" value="WD REPEAT CONTAINING PROTEIN 3 WDR3"/>
    <property type="match status" value="1"/>
</dbReference>
<dbReference type="GO" id="GO:0032040">
    <property type="term" value="C:small-subunit processome"/>
    <property type="evidence" value="ECO:0007669"/>
    <property type="project" value="TreeGrafter"/>
</dbReference>
<dbReference type="InterPro" id="IPR036322">
    <property type="entry name" value="WD40_repeat_dom_sf"/>
</dbReference>
<dbReference type="Pfam" id="PF25172">
    <property type="entry name" value="Beta-prop_WDR3_2nd"/>
    <property type="match status" value="1"/>
</dbReference>
<keyword evidence="2" id="KW-0677">Repeat</keyword>
<dbReference type="AlphaFoldDB" id="W9CHV2"/>
<dbReference type="OrthoDB" id="407922at2759"/>
<feature type="compositionally biased region" description="Basic and acidic residues" evidence="5">
    <location>
        <begin position="330"/>
        <end position="339"/>
    </location>
</feature>
<feature type="repeat" description="WD" evidence="4">
    <location>
        <begin position="110"/>
        <end position="143"/>
    </location>
</feature>
<evidence type="ECO:0000256" key="2">
    <source>
        <dbReference type="ARBA" id="ARBA00022737"/>
    </source>
</evidence>
<reference evidence="7 8" key="1">
    <citation type="journal article" date="2014" name="Genome Announc.">
        <title>Draft genome sequence of Sclerotinia borealis, a psychrophilic plant pathogenic fungus.</title>
        <authorList>
            <person name="Mardanov A.V."/>
            <person name="Beletsky A.V."/>
            <person name="Kadnikov V.V."/>
            <person name="Ignatov A.N."/>
            <person name="Ravin N.V."/>
        </authorList>
    </citation>
    <scope>NUCLEOTIDE SEQUENCE [LARGE SCALE GENOMIC DNA]</scope>
    <source>
        <strain evidence="8">F-4157</strain>
    </source>
</reference>
<dbReference type="EMBL" id="AYSA01000186">
    <property type="protein sequence ID" value="ESZ95436.1"/>
    <property type="molecule type" value="Genomic_DNA"/>
</dbReference>
<dbReference type="SMART" id="SM00320">
    <property type="entry name" value="WD40"/>
    <property type="match status" value="11"/>
</dbReference>
<dbReference type="GO" id="GO:0030515">
    <property type="term" value="F:snoRNA binding"/>
    <property type="evidence" value="ECO:0007669"/>
    <property type="project" value="TreeGrafter"/>
</dbReference>
<proteinExistence type="inferred from homology"/>
<feature type="repeat" description="WD" evidence="4">
    <location>
        <begin position="649"/>
        <end position="695"/>
    </location>
</feature>
<dbReference type="PROSITE" id="PS00678">
    <property type="entry name" value="WD_REPEATS_1"/>
    <property type="match status" value="3"/>
</dbReference>
<gene>
    <name evidence="7" type="ORF">SBOR_4177</name>
</gene>
<feature type="domain" description="Small-subunit processome Utp12" evidence="6">
    <location>
        <begin position="831"/>
        <end position="931"/>
    </location>
</feature>
<evidence type="ECO:0000313" key="8">
    <source>
        <dbReference type="Proteomes" id="UP000019487"/>
    </source>
</evidence>
<evidence type="ECO:0000256" key="4">
    <source>
        <dbReference type="PROSITE-ProRule" id="PRU00221"/>
    </source>
</evidence>
<dbReference type="Gene3D" id="2.130.10.10">
    <property type="entry name" value="YVTN repeat-like/Quinoprotein amine dehydrogenase"/>
    <property type="match status" value="4"/>
</dbReference>
<dbReference type="InterPro" id="IPR051570">
    <property type="entry name" value="TBC1_cilium_biogenesis"/>
</dbReference>
<protein>
    <submittedName>
        <fullName evidence="7">WD domain-containing protein</fullName>
    </submittedName>
</protein>
<feature type="region of interest" description="Disordered" evidence="5">
    <location>
        <begin position="323"/>
        <end position="347"/>
    </location>
</feature>
<dbReference type="Pfam" id="PF25173">
    <property type="entry name" value="Beta-prop_WDR3_1st"/>
    <property type="match status" value="1"/>
</dbReference>
<comment type="similarity">
    <text evidence="3">Belongs to the WD repeat WDR3/UTP12 family.</text>
</comment>
<evidence type="ECO:0000259" key="6">
    <source>
        <dbReference type="Pfam" id="PF04003"/>
    </source>
</evidence>
<dbReference type="CDD" id="cd00200">
    <property type="entry name" value="WD40"/>
    <property type="match status" value="1"/>
</dbReference>
<feature type="region of interest" description="Disordered" evidence="5">
    <location>
        <begin position="751"/>
        <end position="770"/>
    </location>
</feature>
<feature type="repeat" description="WD" evidence="4">
    <location>
        <begin position="427"/>
        <end position="467"/>
    </location>
</feature>
<dbReference type="InterPro" id="IPR007148">
    <property type="entry name" value="SSU_processome_Utp12"/>
</dbReference>
<dbReference type="InterPro" id="IPR001680">
    <property type="entry name" value="WD40_rpt"/>
</dbReference>
<keyword evidence="1 4" id="KW-0853">WD repeat</keyword>
<dbReference type="SUPFAM" id="SSF50978">
    <property type="entry name" value="WD40 repeat-like"/>
    <property type="match status" value="2"/>
</dbReference>
<name>W9CHV2_SCLBF</name>
<dbReference type="PANTHER" id="PTHR19853:SF0">
    <property type="entry name" value="WD REPEAT-CONTAINING PROTEIN 3"/>
    <property type="match status" value="1"/>
</dbReference>
<dbReference type="PRINTS" id="PR00320">
    <property type="entry name" value="GPROTEINBRPT"/>
</dbReference>
<organism evidence="7 8">
    <name type="scientific">Sclerotinia borealis (strain F-4128)</name>
    <dbReference type="NCBI Taxonomy" id="1432307"/>
    <lineage>
        <taxon>Eukaryota</taxon>
        <taxon>Fungi</taxon>
        <taxon>Dikarya</taxon>
        <taxon>Ascomycota</taxon>
        <taxon>Pezizomycotina</taxon>
        <taxon>Leotiomycetes</taxon>
        <taxon>Helotiales</taxon>
        <taxon>Sclerotiniaceae</taxon>
        <taxon>Sclerotinia</taxon>
    </lineage>
</organism>
<dbReference type="Proteomes" id="UP000019487">
    <property type="component" value="Unassembled WGS sequence"/>
</dbReference>
<dbReference type="HOGENOM" id="CLU_005318_0_1_1"/>
<evidence type="ECO:0000256" key="5">
    <source>
        <dbReference type="SAM" id="MobiDB-lite"/>
    </source>
</evidence>
<dbReference type="FunFam" id="2.130.10.10:FF:001140">
    <property type="entry name" value="Similar to WD repeat-containing protein"/>
    <property type="match status" value="1"/>
</dbReference>